<gene>
    <name evidence="2" type="ORF">CLO192961_LOCUS172239</name>
</gene>
<evidence type="ECO:0000313" key="2">
    <source>
        <dbReference type="EMBL" id="VUC25618.1"/>
    </source>
</evidence>
<name>A0ABY6U3N3_BIOOC</name>
<protein>
    <submittedName>
        <fullName evidence="2">Uncharacterized protein</fullName>
    </submittedName>
</protein>
<feature type="region of interest" description="Disordered" evidence="1">
    <location>
        <begin position="300"/>
        <end position="332"/>
    </location>
</feature>
<evidence type="ECO:0000256" key="1">
    <source>
        <dbReference type="SAM" id="MobiDB-lite"/>
    </source>
</evidence>
<evidence type="ECO:0000313" key="3">
    <source>
        <dbReference type="Proteomes" id="UP000766486"/>
    </source>
</evidence>
<feature type="compositionally biased region" description="Acidic residues" evidence="1">
    <location>
        <begin position="23"/>
        <end position="39"/>
    </location>
</feature>
<feature type="region of interest" description="Disordered" evidence="1">
    <location>
        <begin position="23"/>
        <end position="49"/>
    </location>
</feature>
<comment type="caution">
    <text evidence="2">The sequence shown here is derived from an EMBL/GenBank/DDBJ whole genome shotgun (WGS) entry which is preliminary data.</text>
</comment>
<reference evidence="2 3" key="1">
    <citation type="submission" date="2019-06" db="EMBL/GenBank/DDBJ databases">
        <authorList>
            <person name="Broberg M."/>
        </authorList>
    </citation>
    <scope>NUCLEOTIDE SEQUENCE [LARGE SCALE GENOMIC DNA]</scope>
</reference>
<dbReference type="EMBL" id="CABFNS010000737">
    <property type="protein sequence ID" value="VUC25618.1"/>
    <property type="molecule type" value="Genomic_DNA"/>
</dbReference>
<dbReference type="Proteomes" id="UP000766486">
    <property type="component" value="Unassembled WGS sequence"/>
</dbReference>
<sequence>MSTPHRPAWYYRVLALREEEGDLEPEAFDEDISDLESQDDQSSIGDDSDSYEEYYSLKVERERRKQVLKFIREMEQGIRGEEQKVMDKVDAVYQNLKLGLQNGAHPKPFTIPGGSGGCLFKLYSVDFHDHGPKRAILGNSLYVDFYPVNTAHGKLVQQLYEHGDFNPIYSTNEERLHQYYGHVYFNSEPRVIFSTFEPPKEADLVERNLEPDENTYLSRITFLDDRYLILTLDAEAVFGDEPIPPSAPSRFKFVGVEEEYLVNIFRPKLKAEEPVKIEEEYLVDFFGPKLLAEWEASSRITSKEPQRKTKSKKSKGHGVWNGRLRKRARRHT</sequence>
<organism evidence="2 3">
    <name type="scientific">Bionectria ochroleuca</name>
    <name type="common">Gliocladium roseum</name>
    <dbReference type="NCBI Taxonomy" id="29856"/>
    <lineage>
        <taxon>Eukaryota</taxon>
        <taxon>Fungi</taxon>
        <taxon>Dikarya</taxon>
        <taxon>Ascomycota</taxon>
        <taxon>Pezizomycotina</taxon>
        <taxon>Sordariomycetes</taxon>
        <taxon>Hypocreomycetidae</taxon>
        <taxon>Hypocreales</taxon>
        <taxon>Bionectriaceae</taxon>
        <taxon>Clonostachys</taxon>
    </lineage>
</organism>
<feature type="compositionally biased region" description="Basic residues" evidence="1">
    <location>
        <begin position="323"/>
        <end position="332"/>
    </location>
</feature>
<keyword evidence="3" id="KW-1185">Reference proteome</keyword>
<proteinExistence type="predicted"/>
<accession>A0ABY6U3N3</accession>